<keyword evidence="4" id="KW-0808">Transferase</keyword>
<accession>A0A318D557</accession>
<evidence type="ECO:0000259" key="3">
    <source>
        <dbReference type="Pfam" id="PF00156"/>
    </source>
</evidence>
<dbReference type="Proteomes" id="UP000247689">
    <property type="component" value="Unassembled WGS sequence"/>
</dbReference>
<gene>
    <name evidence="4" type="ORF">DL796_05965</name>
</gene>
<dbReference type="InterPro" id="IPR000836">
    <property type="entry name" value="PRTase_dom"/>
</dbReference>
<organism evidence="4 5">
    <name type="scientific">Kangiella spongicola</name>
    <dbReference type="NCBI Taxonomy" id="796379"/>
    <lineage>
        <taxon>Bacteria</taxon>
        <taxon>Pseudomonadati</taxon>
        <taxon>Pseudomonadota</taxon>
        <taxon>Gammaproteobacteria</taxon>
        <taxon>Kangiellales</taxon>
        <taxon>Kangiellaceae</taxon>
        <taxon>Kangiella</taxon>
    </lineage>
</organism>
<evidence type="ECO:0000313" key="4">
    <source>
        <dbReference type="EMBL" id="PXF62998.1"/>
    </source>
</evidence>
<dbReference type="InterPro" id="IPR050408">
    <property type="entry name" value="HGPRT"/>
</dbReference>
<dbReference type="PANTHER" id="PTHR43340:SF1">
    <property type="entry name" value="HYPOXANTHINE PHOSPHORIBOSYLTRANSFERASE"/>
    <property type="match status" value="1"/>
</dbReference>
<dbReference type="GO" id="GO:0032263">
    <property type="term" value="P:GMP salvage"/>
    <property type="evidence" value="ECO:0007669"/>
    <property type="project" value="TreeGrafter"/>
</dbReference>
<dbReference type="GO" id="GO:0000287">
    <property type="term" value="F:magnesium ion binding"/>
    <property type="evidence" value="ECO:0007669"/>
    <property type="project" value="TreeGrafter"/>
</dbReference>
<dbReference type="EMBL" id="QICH01000002">
    <property type="protein sequence ID" value="PXF62998.1"/>
    <property type="molecule type" value="Genomic_DNA"/>
</dbReference>
<protein>
    <submittedName>
        <fullName evidence="4">Hypoxanthine-guanine phosphoribosyltransferase</fullName>
    </submittedName>
</protein>
<dbReference type="OrthoDB" id="9802824at2"/>
<dbReference type="Pfam" id="PF00156">
    <property type="entry name" value="Pribosyltran"/>
    <property type="match status" value="1"/>
</dbReference>
<dbReference type="SUPFAM" id="SSF53271">
    <property type="entry name" value="PRTase-like"/>
    <property type="match status" value="1"/>
</dbReference>
<feature type="domain" description="Phosphoribosyltransferase" evidence="3">
    <location>
        <begin position="21"/>
        <end position="150"/>
    </location>
</feature>
<dbReference type="GO" id="GO:0006178">
    <property type="term" value="P:guanine salvage"/>
    <property type="evidence" value="ECO:0007669"/>
    <property type="project" value="TreeGrafter"/>
</dbReference>
<proteinExistence type="predicted"/>
<evidence type="ECO:0000256" key="2">
    <source>
        <dbReference type="ARBA" id="ARBA00049402"/>
    </source>
</evidence>
<evidence type="ECO:0000256" key="1">
    <source>
        <dbReference type="ARBA" id="ARBA00048811"/>
    </source>
</evidence>
<dbReference type="GO" id="GO:0005829">
    <property type="term" value="C:cytosol"/>
    <property type="evidence" value="ECO:0007669"/>
    <property type="project" value="TreeGrafter"/>
</dbReference>
<keyword evidence="4" id="KW-0328">Glycosyltransferase</keyword>
<keyword evidence="5" id="KW-1185">Reference proteome</keyword>
<sequence>MSLMTFDDIQQSTDLIISESQIDQAIEELAQQINQFYAGERFANKSVTAFCVMNGGLYFTGQLMRHLKFPITLKYLHASRYGDSTRGAELNWIVRPSQEEVFGKDIILIDDIFDEGLTLEAIYKECEALKPNSINSVVLVDKQHHRKPQSGFQPNFVGLEVVDRYIFGCGMDYKGAWRNLPAIYALKE</sequence>
<reference evidence="4 5" key="1">
    <citation type="submission" date="2018-05" db="EMBL/GenBank/DDBJ databases">
        <title>Kangiella spongicola genome sequence.</title>
        <authorList>
            <person name="Maclea K.S."/>
            <person name="Goen A.E."/>
            <person name="Kelley C."/>
            <person name="Underriner A."/>
            <person name="Silverwood T."/>
            <person name="Trachtenberg A.M."/>
        </authorList>
    </citation>
    <scope>NUCLEOTIDE SEQUENCE [LARGE SCALE GENOMIC DNA]</scope>
    <source>
        <strain evidence="4 5">ATCC BAA-2076</strain>
    </source>
</reference>
<dbReference type="GO" id="GO:0046100">
    <property type="term" value="P:hypoxanthine metabolic process"/>
    <property type="evidence" value="ECO:0007669"/>
    <property type="project" value="TreeGrafter"/>
</dbReference>
<dbReference type="AlphaFoldDB" id="A0A318D557"/>
<dbReference type="GO" id="GO:0032264">
    <property type="term" value="P:IMP salvage"/>
    <property type="evidence" value="ECO:0007669"/>
    <property type="project" value="TreeGrafter"/>
</dbReference>
<dbReference type="GO" id="GO:0004422">
    <property type="term" value="F:hypoxanthine phosphoribosyltransferase activity"/>
    <property type="evidence" value="ECO:0007669"/>
    <property type="project" value="TreeGrafter"/>
</dbReference>
<dbReference type="PANTHER" id="PTHR43340">
    <property type="entry name" value="HYPOXANTHINE-GUANINE PHOSPHORIBOSYLTRANSFERASE"/>
    <property type="match status" value="1"/>
</dbReference>
<dbReference type="NCBIfam" id="NF006605">
    <property type="entry name" value="PRK09162.1"/>
    <property type="match status" value="1"/>
</dbReference>
<dbReference type="Gene3D" id="3.40.50.2020">
    <property type="match status" value="1"/>
</dbReference>
<evidence type="ECO:0000313" key="5">
    <source>
        <dbReference type="Proteomes" id="UP000247689"/>
    </source>
</evidence>
<comment type="catalytic activity">
    <reaction evidence="2">
        <text>IMP + diphosphate = hypoxanthine + 5-phospho-alpha-D-ribose 1-diphosphate</text>
        <dbReference type="Rhea" id="RHEA:17973"/>
        <dbReference type="ChEBI" id="CHEBI:17368"/>
        <dbReference type="ChEBI" id="CHEBI:33019"/>
        <dbReference type="ChEBI" id="CHEBI:58017"/>
        <dbReference type="ChEBI" id="CHEBI:58053"/>
        <dbReference type="EC" id="2.4.2.8"/>
    </reaction>
    <physiologicalReaction direction="right-to-left" evidence="2">
        <dbReference type="Rhea" id="RHEA:17975"/>
    </physiologicalReaction>
</comment>
<name>A0A318D557_9GAMM</name>
<dbReference type="RefSeq" id="WP_110200801.1">
    <property type="nucleotide sequence ID" value="NZ_QICH01000002.1"/>
</dbReference>
<comment type="catalytic activity">
    <reaction evidence="1">
        <text>GMP + diphosphate = guanine + 5-phospho-alpha-D-ribose 1-diphosphate</text>
        <dbReference type="Rhea" id="RHEA:25424"/>
        <dbReference type="ChEBI" id="CHEBI:16235"/>
        <dbReference type="ChEBI" id="CHEBI:33019"/>
        <dbReference type="ChEBI" id="CHEBI:58017"/>
        <dbReference type="ChEBI" id="CHEBI:58115"/>
        <dbReference type="EC" id="2.4.2.8"/>
    </reaction>
    <physiologicalReaction direction="right-to-left" evidence="1">
        <dbReference type="Rhea" id="RHEA:25426"/>
    </physiologicalReaction>
</comment>
<dbReference type="InterPro" id="IPR029057">
    <property type="entry name" value="PRTase-like"/>
</dbReference>
<comment type="caution">
    <text evidence="4">The sequence shown here is derived from an EMBL/GenBank/DDBJ whole genome shotgun (WGS) entry which is preliminary data.</text>
</comment>